<comment type="caution">
    <text evidence="2">The sequence shown here is derived from an EMBL/GenBank/DDBJ whole genome shotgun (WGS) entry which is preliminary data.</text>
</comment>
<evidence type="ECO:0000313" key="2">
    <source>
        <dbReference type="EMBL" id="KAJ3595501.1"/>
    </source>
</evidence>
<evidence type="ECO:0000313" key="3">
    <source>
        <dbReference type="Proteomes" id="UP001148018"/>
    </source>
</evidence>
<dbReference type="Proteomes" id="UP001148018">
    <property type="component" value="Unassembled WGS sequence"/>
</dbReference>
<dbReference type="OrthoDB" id="8879391at2759"/>
<sequence length="101" mass="10886">MGLRSRNVANGSELQRSGPDPQDPADHPRAAAAVADGGLSSSGREGDVKRGPAGAGLLVKSPPGYTRPVKRNNVRMRRIQNLLYDALERPRGWALLYHAFV</sequence>
<dbReference type="AlphaFoldDB" id="A0A9Q0DXG5"/>
<feature type="region of interest" description="Disordered" evidence="1">
    <location>
        <begin position="1"/>
        <end position="69"/>
    </location>
</feature>
<name>A0A9Q0DXG5_9TELE</name>
<proteinExistence type="predicted"/>
<evidence type="ECO:0000256" key="1">
    <source>
        <dbReference type="SAM" id="MobiDB-lite"/>
    </source>
</evidence>
<organism evidence="2 3">
    <name type="scientific">Muraenolepis orangiensis</name>
    <name type="common">Patagonian moray cod</name>
    <dbReference type="NCBI Taxonomy" id="630683"/>
    <lineage>
        <taxon>Eukaryota</taxon>
        <taxon>Metazoa</taxon>
        <taxon>Chordata</taxon>
        <taxon>Craniata</taxon>
        <taxon>Vertebrata</taxon>
        <taxon>Euteleostomi</taxon>
        <taxon>Actinopterygii</taxon>
        <taxon>Neopterygii</taxon>
        <taxon>Teleostei</taxon>
        <taxon>Neoteleostei</taxon>
        <taxon>Acanthomorphata</taxon>
        <taxon>Zeiogadaria</taxon>
        <taxon>Gadariae</taxon>
        <taxon>Gadiformes</taxon>
        <taxon>Muraenolepidoidei</taxon>
        <taxon>Muraenolepididae</taxon>
        <taxon>Muraenolepis</taxon>
    </lineage>
</organism>
<accession>A0A9Q0DXG5</accession>
<keyword evidence="3" id="KW-1185">Reference proteome</keyword>
<gene>
    <name evidence="2" type="ORF">NHX12_004804</name>
</gene>
<protein>
    <submittedName>
        <fullName evidence="2">Uncharacterized protein</fullName>
    </submittedName>
</protein>
<dbReference type="EMBL" id="JANIIK010000111">
    <property type="protein sequence ID" value="KAJ3595501.1"/>
    <property type="molecule type" value="Genomic_DNA"/>
</dbReference>
<reference evidence="2" key="1">
    <citation type="submission" date="2022-07" db="EMBL/GenBank/DDBJ databases">
        <title>Chromosome-level genome of Muraenolepis orangiensis.</title>
        <authorList>
            <person name="Kim J."/>
        </authorList>
    </citation>
    <scope>NUCLEOTIDE SEQUENCE</scope>
    <source>
        <strain evidence="2">KU_S4_2022</strain>
        <tissue evidence="2">Muscle</tissue>
    </source>
</reference>